<evidence type="ECO:0000256" key="1">
    <source>
        <dbReference type="ARBA" id="ARBA00004651"/>
    </source>
</evidence>
<dbReference type="GO" id="GO:0005886">
    <property type="term" value="C:plasma membrane"/>
    <property type="evidence" value="ECO:0007669"/>
    <property type="project" value="UniProtKB-SubCell"/>
</dbReference>
<comment type="subcellular location">
    <subcellularLocation>
        <location evidence="1">Cell membrane</location>
        <topology evidence="1">Multi-pass membrane protein</topology>
    </subcellularLocation>
</comment>
<sequence length="161" mass="16869">MSRPDLALLRGTRPTSLARQLLVLQGLVVAVIVVTATAVAYVNAQRTAQDDAEVKTTAIVGSLATSPLVLDAVTGPRPTEVLQPYVEAVRADTGTSFITVFAPDRTRFTHPDPAQIGGKFLGTIEPALAGRTFTETYTGTLGPSVRATGPIVDRDGEVVGL</sequence>
<dbReference type="InterPro" id="IPR029151">
    <property type="entry name" value="Sensor-like_sf"/>
</dbReference>
<evidence type="ECO:0000256" key="4">
    <source>
        <dbReference type="ARBA" id="ARBA00022989"/>
    </source>
</evidence>
<evidence type="ECO:0000256" key="3">
    <source>
        <dbReference type="ARBA" id="ARBA00022692"/>
    </source>
</evidence>
<evidence type="ECO:0000313" key="8">
    <source>
        <dbReference type="EMBL" id="NEK86351.1"/>
    </source>
</evidence>
<keyword evidence="8" id="KW-0418">Kinase</keyword>
<feature type="domain" description="Single cache" evidence="7">
    <location>
        <begin position="45"/>
        <end position="161"/>
    </location>
</feature>
<evidence type="ECO:0000256" key="6">
    <source>
        <dbReference type="SAM" id="Phobius"/>
    </source>
</evidence>
<keyword evidence="5 6" id="KW-0472">Membrane</keyword>
<dbReference type="Proteomes" id="UP000479241">
    <property type="component" value="Unassembled WGS sequence"/>
</dbReference>
<feature type="non-terminal residue" evidence="8">
    <location>
        <position position="161"/>
    </location>
</feature>
<dbReference type="GO" id="GO:0016301">
    <property type="term" value="F:kinase activity"/>
    <property type="evidence" value="ECO:0007669"/>
    <property type="project" value="UniProtKB-KW"/>
</dbReference>
<accession>A0A6L9W4E8</accession>
<dbReference type="Pfam" id="PF17203">
    <property type="entry name" value="sCache_3_2"/>
    <property type="match status" value="1"/>
</dbReference>
<dbReference type="Gene3D" id="3.30.450.20">
    <property type="entry name" value="PAS domain"/>
    <property type="match status" value="1"/>
</dbReference>
<organism evidence="8 9">
    <name type="scientific">Blastococcus saxobsidens</name>
    <dbReference type="NCBI Taxonomy" id="138336"/>
    <lineage>
        <taxon>Bacteria</taxon>
        <taxon>Bacillati</taxon>
        <taxon>Actinomycetota</taxon>
        <taxon>Actinomycetes</taxon>
        <taxon>Geodermatophilales</taxon>
        <taxon>Geodermatophilaceae</taxon>
        <taxon>Blastococcus</taxon>
    </lineage>
</organism>
<dbReference type="InterPro" id="IPR033463">
    <property type="entry name" value="sCache_3"/>
</dbReference>
<evidence type="ECO:0000259" key="7">
    <source>
        <dbReference type="Pfam" id="PF17203"/>
    </source>
</evidence>
<keyword evidence="4 6" id="KW-1133">Transmembrane helix</keyword>
<proteinExistence type="predicted"/>
<reference evidence="8 9" key="1">
    <citation type="submission" date="2019-12" db="EMBL/GenBank/DDBJ databases">
        <title>the WGS of Blastococcus saxobsidens 67B17.</title>
        <authorList>
            <person name="Jiang Z."/>
        </authorList>
    </citation>
    <scope>NUCLEOTIDE SEQUENCE [LARGE SCALE GENOMIC DNA]</scope>
    <source>
        <strain evidence="8 9">67B17</strain>
    </source>
</reference>
<evidence type="ECO:0000313" key="9">
    <source>
        <dbReference type="Proteomes" id="UP000479241"/>
    </source>
</evidence>
<dbReference type="EMBL" id="JAAGWG010000014">
    <property type="protein sequence ID" value="NEK86351.1"/>
    <property type="molecule type" value="Genomic_DNA"/>
</dbReference>
<name>A0A6L9W4E8_9ACTN</name>
<dbReference type="SUPFAM" id="SSF103190">
    <property type="entry name" value="Sensory domain-like"/>
    <property type="match status" value="1"/>
</dbReference>
<feature type="transmembrane region" description="Helical" evidence="6">
    <location>
        <begin position="21"/>
        <end position="42"/>
    </location>
</feature>
<keyword evidence="8" id="KW-0808">Transferase</keyword>
<protein>
    <submittedName>
        <fullName evidence="8">Histidine kinase</fullName>
    </submittedName>
</protein>
<comment type="caution">
    <text evidence="8">The sequence shown here is derived from an EMBL/GenBank/DDBJ whole genome shotgun (WGS) entry which is preliminary data.</text>
</comment>
<dbReference type="AlphaFoldDB" id="A0A6L9W4E8"/>
<keyword evidence="2" id="KW-1003">Cell membrane</keyword>
<evidence type="ECO:0000256" key="2">
    <source>
        <dbReference type="ARBA" id="ARBA00022475"/>
    </source>
</evidence>
<keyword evidence="3 6" id="KW-0812">Transmembrane</keyword>
<gene>
    <name evidence="8" type="ORF">GCU60_11360</name>
</gene>
<evidence type="ECO:0000256" key="5">
    <source>
        <dbReference type="ARBA" id="ARBA00023136"/>
    </source>
</evidence>